<name>A0A1R1L825_9MICC</name>
<evidence type="ECO:0000256" key="3">
    <source>
        <dbReference type="ARBA" id="ARBA00022741"/>
    </source>
</evidence>
<keyword evidence="3" id="KW-0547">Nucleotide-binding</keyword>
<dbReference type="PROSITE" id="PS00211">
    <property type="entry name" value="ABC_TRANSPORTER_1"/>
    <property type="match status" value="1"/>
</dbReference>
<dbReference type="SMART" id="SM00382">
    <property type="entry name" value="AAA"/>
    <property type="match status" value="1"/>
</dbReference>
<evidence type="ECO:0000313" key="7">
    <source>
        <dbReference type="Proteomes" id="UP000187085"/>
    </source>
</evidence>
<comment type="similarity">
    <text evidence="1">Belongs to the ABC transporter superfamily.</text>
</comment>
<comment type="caution">
    <text evidence="6">The sequence shown here is derived from an EMBL/GenBank/DDBJ whole genome shotgun (WGS) entry which is preliminary data.</text>
</comment>
<dbReference type="EMBL" id="MRDE01000072">
    <property type="protein sequence ID" value="OMH23694.1"/>
    <property type="molecule type" value="Genomic_DNA"/>
</dbReference>
<sequence length="334" mass="35995">MASTRAQGRSGSTANAIDVVSLTKRFGRHDALRAVDFTVPRGSVYGLIGPNGAGKTTTMRILLDIIRSTSGRTAVAGTDSRTGGPDLRRRIGYLPGELILQGRITGRRLLSHYAAVSGPVPPGRIDELAERLRIDLDRPVRKLSKGNKQKLGLIQAFMHDPEVLILDEPTSGLDPLIQREFLGMVKEVRDEGRTVLLSSHVISEIQEAADAVVILRDGVVVEVAGVEVLRRSAVRRVRLQVETRDERALDADLAESGLTAVTRHVRDGLADVQAELGGPIRPLLRALATLPVHDLVLEEPDLQDAVLRLYGTDRPALVPGDAAVGAGDSDEVAR</sequence>
<dbReference type="InterPro" id="IPR003593">
    <property type="entry name" value="AAA+_ATPase"/>
</dbReference>
<dbReference type="Pfam" id="PF00005">
    <property type="entry name" value="ABC_tran"/>
    <property type="match status" value="1"/>
</dbReference>
<dbReference type="AlphaFoldDB" id="A0A1R1L825"/>
<dbReference type="SUPFAM" id="SSF52540">
    <property type="entry name" value="P-loop containing nucleoside triphosphate hydrolases"/>
    <property type="match status" value="1"/>
</dbReference>
<dbReference type="STRING" id="554083.BKD30_12100"/>
<protein>
    <submittedName>
        <fullName evidence="6">ABC transporter</fullName>
    </submittedName>
</protein>
<dbReference type="GO" id="GO:0016887">
    <property type="term" value="F:ATP hydrolysis activity"/>
    <property type="evidence" value="ECO:0007669"/>
    <property type="project" value="InterPro"/>
</dbReference>
<evidence type="ECO:0000256" key="2">
    <source>
        <dbReference type="ARBA" id="ARBA00022448"/>
    </source>
</evidence>
<keyword evidence="7" id="KW-1185">Reference proteome</keyword>
<evidence type="ECO:0000256" key="1">
    <source>
        <dbReference type="ARBA" id="ARBA00005417"/>
    </source>
</evidence>
<evidence type="ECO:0000256" key="4">
    <source>
        <dbReference type="ARBA" id="ARBA00022840"/>
    </source>
</evidence>
<keyword evidence="4" id="KW-0067">ATP-binding</keyword>
<dbReference type="CDD" id="cd03230">
    <property type="entry name" value="ABC_DR_subfamily_A"/>
    <property type="match status" value="1"/>
</dbReference>
<dbReference type="GO" id="GO:0005524">
    <property type="term" value="F:ATP binding"/>
    <property type="evidence" value="ECO:0007669"/>
    <property type="project" value="UniProtKB-KW"/>
</dbReference>
<reference evidence="6 7" key="1">
    <citation type="submission" date="2016-12" db="EMBL/GenBank/DDBJ databases">
        <title>Draft genome of Tersicoccus phoenicis 1P05MA.</title>
        <authorList>
            <person name="Nakajima Y."/>
            <person name="Yoshizawa S."/>
            <person name="Nakamura K."/>
            <person name="Ogura Y."/>
            <person name="Hayashi T."/>
            <person name="Kogure K."/>
        </authorList>
    </citation>
    <scope>NUCLEOTIDE SEQUENCE [LARGE SCALE GENOMIC DNA]</scope>
    <source>
        <strain evidence="6 7">1p05MA</strain>
    </source>
</reference>
<keyword evidence="2" id="KW-0813">Transport</keyword>
<dbReference type="InterPro" id="IPR027417">
    <property type="entry name" value="P-loop_NTPase"/>
</dbReference>
<dbReference type="PANTHER" id="PTHR43335">
    <property type="entry name" value="ABC TRANSPORTER, ATP-BINDING PROTEIN"/>
    <property type="match status" value="1"/>
</dbReference>
<proteinExistence type="inferred from homology"/>
<evidence type="ECO:0000259" key="5">
    <source>
        <dbReference type="PROSITE" id="PS50893"/>
    </source>
</evidence>
<accession>A0A1R1L825</accession>
<dbReference type="Proteomes" id="UP000187085">
    <property type="component" value="Unassembled WGS sequence"/>
</dbReference>
<organism evidence="6 7">
    <name type="scientific">Tersicoccus phoenicis</name>
    <dbReference type="NCBI Taxonomy" id="554083"/>
    <lineage>
        <taxon>Bacteria</taxon>
        <taxon>Bacillati</taxon>
        <taxon>Actinomycetota</taxon>
        <taxon>Actinomycetes</taxon>
        <taxon>Micrococcales</taxon>
        <taxon>Micrococcaceae</taxon>
        <taxon>Tersicoccus</taxon>
    </lineage>
</organism>
<dbReference type="PROSITE" id="PS50893">
    <property type="entry name" value="ABC_TRANSPORTER_2"/>
    <property type="match status" value="1"/>
</dbReference>
<evidence type="ECO:0000313" key="6">
    <source>
        <dbReference type="EMBL" id="OMH23694.1"/>
    </source>
</evidence>
<gene>
    <name evidence="6" type="ORF">BKD30_12100</name>
</gene>
<dbReference type="InterPro" id="IPR017871">
    <property type="entry name" value="ABC_transporter-like_CS"/>
</dbReference>
<dbReference type="InterPro" id="IPR003439">
    <property type="entry name" value="ABC_transporter-like_ATP-bd"/>
</dbReference>
<feature type="domain" description="ABC transporter" evidence="5">
    <location>
        <begin position="17"/>
        <end position="242"/>
    </location>
</feature>
<dbReference type="Gene3D" id="3.40.50.300">
    <property type="entry name" value="P-loop containing nucleotide triphosphate hydrolases"/>
    <property type="match status" value="1"/>
</dbReference>